<evidence type="ECO:0000256" key="2">
    <source>
        <dbReference type="ARBA" id="ARBA00022679"/>
    </source>
</evidence>
<dbReference type="Pfam" id="PF02782">
    <property type="entry name" value="FGGY_C"/>
    <property type="match status" value="1"/>
</dbReference>
<protein>
    <recommendedName>
        <fullName evidence="4">Carbohydrate kinase FGGY C-terminal domain-containing protein</fullName>
    </recommendedName>
</protein>
<keyword evidence="2" id="KW-0808">Transferase</keyword>
<dbReference type="InterPro" id="IPR043129">
    <property type="entry name" value="ATPase_NBD"/>
</dbReference>
<sequence length="182" mass="19574">MLVSFICGVASKDLSASLGESLKKPSSEIFLPYLSGERTPHNDANIRGVFMGLNNYSDKASLTQAIMEGVTFALRDNLEALKATGADLNSLIILGGGSKSIYWQKLIATVLNISVDIPKEGDFGAAFGAARLGMIAANNLDASLICKAPIIANRIHPQKEFQNSFEEAYGKYKKLYPAISNI</sequence>
<feature type="domain" description="Carbohydrate kinase FGGY C-terminal" evidence="4">
    <location>
        <begin position="27"/>
        <end position="137"/>
    </location>
</feature>
<comment type="caution">
    <text evidence="5">The sequence shown here is derived from an EMBL/GenBank/DDBJ whole genome shotgun (WGS) entry which is preliminary data.</text>
</comment>
<dbReference type="GO" id="GO:0005975">
    <property type="term" value="P:carbohydrate metabolic process"/>
    <property type="evidence" value="ECO:0007669"/>
    <property type="project" value="InterPro"/>
</dbReference>
<dbReference type="SUPFAM" id="SSF53067">
    <property type="entry name" value="Actin-like ATPase domain"/>
    <property type="match status" value="1"/>
</dbReference>
<organism evidence="5 8">
    <name type="scientific">Poseidonibacter ostreae</name>
    <dbReference type="NCBI Taxonomy" id="2654171"/>
    <lineage>
        <taxon>Bacteria</taxon>
        <taxon>Pseudomonadati</taxon>
        <taxon>Campylobacterota</taxon>
        <taxon>Epsilonproteobacteria</taxon>
        <taxon>Campylobacterales</taxon>
        <taxon>Arcobacteraceae</taxon>
        <taxon>Poseidonibacter</taxon>
    </lineage>
</organism>
<comment type="similarity">
    <text evidence="1">Belongs to the FGGY kinase family.</text>
</comment>
<evidence type="ECO:0000256" key="1">
    <source>
        <dbReference type="ARBA" id="ARBA00009156"/>
    </source>
</evidence>
<dbReference type="AlphaFoldDB" id="A0A6L4WQV8"/>
<evidence type="ECO:0000313" key="7">
    <source>
        <dbReference type="Proteomes" id="UP000461010"/>
    </source>
</evidence>
<dbReference type="RefSeq" id="WP_152191260.1">
    <property type="nucleotide sequence ID" value="NZ_WFKI01000001.1"/>
</dbReference>
<dbReference type="EMBL" id="WFKK01000054">
    <property type="protein sequence ID" value="KAB7885618.1"/>
    <property type="molecule type" value="Genomic_DNA"/>
</dbReference>
<dbReference type="InterPro" id="IPR018485">
    <property type="entry name" value="FGGY_C"/>
</dbReference>
<evidence type="ECO:0000313" key="5">
    <source>
        <dbReference type="EMBL" id="KAB7885618.1"/>
    </source>
</evidence>
<dbReference type="Proteomes" id="UP000461010">
    <property type="component" value="Unassembled WGS sequence"/>
</dbReference>
<keyword evidence="3" id="KW-0418">Kinase</keyword>
<keyword evidence="7" id="KW-1185">Reference proteome</keyword>
<dbReference type="GO" id="GO:0016301">
    <property type="term" value="F:kinase activity"/>
    <property type="evidence" value="ECO:0007669"/>
    <property type="project" value="UniProtKB-KW"/>
</dbReference>
<dbReference type="Gene3D" id="3.30.420.40">
    <property type="match status" value="1"/>
</dbReference>
<evidence type="ECO:0000313" key="8">
    <source>
        <dbReference type="Proteomes" id="UP000472839"/>
    </source>
</evidence>
<dbReference type="InterPro" id="IPR050406">
    <property type="entry name" value="FGGY_Carb_Kinase"/>
</dbReference>
<dbReference type="Proteomes" id="UP000472839">
    <property type="component" value="Unassembled WGS sequence"/>
</dbReference>
<gene>
    <name evidence="6" type="ORF">GBG18_11600</name>
    <name evidence="5" type="ORF">GBG19_13710</name>
</gene>
<evidence type="ECO:0000313" key="6">
    <source>
        <dbReference type="EMBL" id="KAB7889161.1"/>
    </source>
</evidence>
<reference evidence="7 8" key="1">
    <citation type="submission" date="2019-10" db="EMBL/GenBank/DDBJ databases">
        <title>Poseidonibacter ostreae sp. nov., isolated from the gut of the Ostrea denselamellosa.</title>
        <authorList>
            <person name="Choi A."/>
        </authorList>
    </citation>
    <scope>NUCLEOTIDE SEQUENCE [LARGE SCALE GENOMIC DNA]</scope>
    <source>
        <strain evidence="5 8">SJOD-M-33</strain>
        <strain evidence="6 7">SJOD-M-5</strain>
    </source>
</reference>
<dbReference type="EMBL" id="WFKJ01000039">
    <property type="protein sequence ID" value="KAB7889161.1"/>
    <property type="molecule type" value="Genomic_DNA"/>
</dbReference>
<name>A0A6L4WQV8_9BACT</name>
<evidence type="ECO:0000259" key="4">
    <source>
        <dbReference type="Pfam" id="PF02782"/>
    </source>
</evidence>
<dbReference type="PANTHER" id="PTHR43095">
    <property type="entry name" value="SUGAR KINASE"/>
    <property type="match status" value="1"/>
</dbReference>
<evidence type="ECO:0000256" key="3">
    <source>
        <dbReference type="ARBA" id="ARBA00022777"/>
    </source>
</evidence>
<accession>A0A6L4WQV8</accession>
<proteinExistence type="inferred from homology"/>
<dbReference type="PANTHER" id="PTHR43095:SF6">
    <property type="entry name" value="XYLULOSE KINASE"/>
    <property type="match status" value="1"/>
</dbReference>